<proteinExistence type="predicted"/>
<sequence>MYNVEEYLCELEDSSAFDSALMLERIKTAQQETFENILGVSNDVLLSLITAQKYRISFDHDESNETQSTTTEITTDDSIKDLIEDGRLLYEPNANGNCVYLSLPTLLMPSILARIEENSNGDWDSFVGDCRILSKHIFGNGGILKNVGTLREFAARIMLFRLRGLLLRQKQNRVSREDVTIEDWLSIESMLTVGTATSELNEYVVALTPSFDVEHWEEADCSNDVTPLCNSISKFMKEPESNDQVGHVYLKNQENCLFDHVVILPVHVRMKEENSFVVLLVCSNADVGGQNSFVFVSSFSFSFLETRYLLLTMLAIATKILADLEKMSSLKSVPGCEHVFGVILTNSEVPVNTVDILSKMKNKIDVIILGRKSLKQLFGSLSFAFSSCIYQIIWMRYQFLERNNQIRFSNDFVKCFSKLVT</sequence>
<accession>X6MRE1</accession>
<gene>
    <name evidence="1" type="ORF">RFI_21352</name>
</gene>
<organism evidence="1 2">
    <name type="scientific">Reticulomyxa filosa</name>
    <dbReference type="NCBI Taxonomy" id="46433"/>
    <lineage>
        <taxon>Eukaryota</taxon>
        <taxon>Sar</taxon>
        <taxon>Rhizaria</taxon>
        <taxon>Retaria</taxon>
        <taxon>Foraminifera</taxon>
        <taxon>Monothalamids</taxon>
        <taxon>Reticulomyxidae</taxon>
        <taxon>Reticulomyxa</taxon>
    </lineage>
</organism>
<dbReference type="EMBL" id="ASPP01018643">
    <property type="protein sequence ID" value="ETO16007.1"/>
    <property type="molecule type" value="Genomic_DNA"/>
</dbReference>
<dbReference type="AlphaFoldDB" id="X6MRE1"/>
<comment type="caution">
    <text evidence="1">The sequence shown here is derived from an EMBL/GenBank/DDBJ whole genome shotgun (WGS) entry which is preliminary data.</text>
</comment>
<name>X6MRE1_RETFI</name>
<dbReference type="Proteomes" id="UP000023152">
    <property type="component" value="Unassembled WGS sequence"/>
</dbReference>
<evidence type="ECO:0000313" key="2">
    <source>
        <dbReference type="Proteomes" id="UP000023152"/>
    </source>
</evidence>
<protein>
    <submittedName>
        <fullName evidence="1">Uncharacterized protein</fullName>
    </submittedName>
</protein>
<keyword evidence="2" id="KW-1185">Reference proteome</keyword>
<reference evidence="1 2" key="1">
    <citation type="journal article" date="2013" name="Curr. Biol.">
        <title>The Genome of the Foraminiferan Reticulomyxa filosa.</title>
        <authorList>
            <person name="Glockner G."/>
            <person name="Hulsmann N."/>
            <person name="Schleicher M."/>
            <person name="Noegel A.A."/>
            <person name="Eichinger L."/>
            <person name="Gallinger C."/>
            <person name="Pawlowski J."/>
            <person name="Sierra R."/>
            <person name="Euteneuer U."/>
            <person name="Pillet L."/>
            <person name="Moustafa A."/>
            <person name="Platzer M."/>
            <person name="Groth M."/>
            <person name="Szafranski K."/>
            <person name="Schliwa M."/>
        </authorList>
    </citation>
    <scope>NUCLEOTIDE SEQUENCE [LARGE SCALE GENOMIC DNA]</scope>
</reference>
<evidence type="ECO:0000313" key="1">
    <source>
        <dbReference type="EMBL" id="ETO16007.1"/>
    </source>
</evidence>